<dbReference type="Gene3D" id="1.10.10.10">
    <property type="entry name" value="Winged helix-like DNA-binding domain superfamily/Winged helix DNA-binding domain"/>
    <property type="match status" value="1"/>
</dbReference>
<gene>
    <name evidence="1" type="ORF">NCTC10754_04765</name>
</gene>
<reference evidence="1 2" key="1">
    <citation type="submission" date="2019-02" db="EMBL/GenBank/DDBJ databases">
        <authorList>
            <consortium name="Pathogen Informatics"/>
        </authorList>
    </citation>
    <scope>NUCLEOTIDE SEQUENCE [LARGE SCALE GENOMIC DNA]</scope>
    <source>
        <strain evidence="1 2">3012STDY7103891</strain>
    </source>
</reference>
<evidence type="ECO:0000313" key="2">
    <source>
        <dbReference type="Proteomes" id="UP000330809"/>
    </source>
</evidence>
<evidence type="ECO:0000313" key="1">
    <source>
        <dbReference type="EMBL" id="VFB22080.1"/>
    </source>
</evidence>
<dbReference type="AlphaFoldDB" id="A0A449IRN2"/>
<organism evidence="1 2">
    <name type="scientific">Pseudomonas fragi</name>
    <dbReference type="NCBI Taxonomy" id="296"/>
    <lineage>
        <taxon>Bacteria</taxon>
        <taxon>Pseudomonadati</taxon>
        <taxon>Pseudomonadota</taxon>
        <taxon>Gammaproteobacteria</taxon>
        <taxon>Pseudomonadales</taxon>
        <taxon>Pseudomonadaceae</taxon>
        <taxon>Pseudomonas</taxon>
    </lineage>
</organism>
<proteinExistence type="predicted"/>
<sequence>MQHALVSNLTNLITVDGLVVSKLTGEIHGYDGKTSIFSTPATAQPSLSDCRSVDDFALHLKDVDRRKLPAHTLHQLRNEVDSARGEWYRTGVDCRITLPQQRLLEKLHQLVTYHNAIFMTQTDLAKALNVDESNLMKKLKVLEQTDILRTYTSRNSNIRSREIKLTINPRLIFRGNDQARGRYIADWYKPASHLRTSVIGTFEMNESISAAA</sequence>
<accession>A0A449IRN2</accession>
<dbReference type="Proteomes" id="UP000330809">
    <property type="component" value="Unassembled WGS sequence"/>
</dbReference>
<dbReference type="RefSeq" id="WP_095018996.1">
    <property type="nucleotide sequence ID" value="NZ_CAACYJ010000040.1"/>
</dbReference>
<name>A0A449IRN2_PSEFR</name>
<dbReference type="InterPro" id="IPR036390">
    <property type="entry name" value="WH_DNA-bd_sf"/>
</dbReference>
<protein>
    <submittedName>
        <fullName evidence="1">Uncharacterized protein</fullName>
    </submittedName>
</protein>
<dbReference type="InterPro" id="IPR036388">
    <property type="entry name" value="WH-like_DNA-bd_sf"/>
</dbReference>
<dbReference type="SUPFAM" id="SSF46785">
    <property type="entry name" value="Winged helix' DNA-binding domain"/>
    <property type="match status" value="1"/>
</dbReference>
<dbReference type="EMBL" id="CAACYJ010000040">
    <property type="protein sequence ID" value="VFB22080.1"/>
    <property type="molecule type" value="Genomic_DNA"/>
</dbReference>